<evidence type="ECO:0000313" key="3">
    <source>
        <dbReference type="EMBL" id="KAF9764038.1"/>
    </source>
</evidence>
<evidence type="ECO:0000256" key="1">
    <source>
        <dbReference type="SAM" id="Coils"/>
    </source>
</evidence>
<keyword evidence="4" id="KW-1185">Reference proteome</keyword>
<comment type="caution">
    <text evidence="3">The sequence shown here is derived from an EMBL/GenBank/DDBJ whole genome shotgun (WGS) entry which is preliminary data.</text>
</comment>
<dbReference type="Proteomes" id="UP000740883">
    <property type="component" value="Unassembled WGS sequence"/>
</dbReference>
<evidence type="ECO:0000259" key="2">
    <source>
        <dbReference type="Pfam" id="PF00789"/>
    </source>
</evidence>
<dbReference type="EMBL" id="SBJO01000042">
    <property type="protein sequence ID" value="KAF9764038.1"/>
    <property type="molecule type" value="Genomic_DNA"/>
</dbReference>
<dbReference type="SUPFAM" id="SSF54236">
    <property type="entry name" value="Ubiquitin-like"/>
    <property type="match status" value="1"/>
</dbReference>
<evidence type="ECO:0000313" key="4">
    <source>
        <dbReference type="Proteomes" id="UP000740883"/>
    </source>
</evidence>
<feature type="domain" description="UBX" evidence="2">
    <location>
        <begin position="130"/>
        <end position="204"/>
    </location>
</feature>
<feature type="coiled-coil region" evidence="1">
    <location>
        <begin position="98"/>
        <end position="127"/>
    </location>
</feature>
<dbReference type="InterPro" id="IPR001012">
    <property type="entry name" value="UBX_dom"/>
</dbReference>
<dbReference type="Pfam" id="PF00789">
    <property type="entry name" value="UBX"/>
    <property type="match status" value="1"/>
</dbReference>
<dbReference type="AlphaFoldDB" id="A0A9P6L040"/>
<accession>A0A9P6L040</accession>
<dbReference type="Gene3D" id="3.10.20.90">
    <property type="entry name" value="Phosphatidylinositol 3-kinase Catalytic Subunit, Chain A, domain 1"/>
    <property type="match status" value="1"/>
</dbReference>
<keyword evidence="1" id="KW-0175">Coiled coil</keyword>
<proteinExistence type="predicted"/>
<gene>
    <name evidence="3" type="ORF">NGRA_0870</name>
</gene>
<name>A0A9P6L040_9MICR</name>
<organism evidence="3 4">
    <name type="scientific">Nosema granulosis</name>
    <dbReference type="NCBI Taxonomy" id="83296"/>
    <lineage>
        <taxon>Eukaryota</taxon>
        <taxon>Fungi</taxon>
        <taxon>Fungi incertae sedis</taxon>
        <taxon>Microsporidia</taxon>
        <taxon>Nosematidae</taxon>
        <taxon>Nosema</taxon>
    </lineage>
</organism>
<sequence>MENTTNETLTKEEIIEFLINSGYDDLSIREALRQTKSTDIDVLVDFMTKMEEQSAKVSRVIKPVDTSDDTARQETLKLIEENKKRILAERKYKDELIRRTIEDRKNKEKEEREREEREKLASSEEIKPVADCVINVRFPDSRSIMFYFSKEDTVNTVFEKIEEHLGSTSFTVYKPRNPLPIVRSDEKLEDNKLLYPKSVLFIEE</sequence>
<dbReference type="InterPro" id="IPR029071">
    <property type="entry name" value="Ubiquitin-like_domsf"/>
</dbReference>
<reference evidence="3 4" key="1">
    <citation type="journal article" date="2020" name="Genome Biol. Evol.">
        <title>Comparative genomics of strictly vertically transmitted, feminizing microsporidia endosymbionts of amphipod crustaceans.</title>
        <authorList>
            <person name="Cormier A."/>
            <person name="Chebbi M.A."/>
            <person name="Giraud I."/>
            <person name="Wattier R."/>
            <person name="Teixeira M."/>
            <person name="Gilbert C."/>
            <person name="Rigaud T."/>
            <person name="Cordaux R."/>
        </authorList>
    </citation>
    <scope>NUCLEOTIDE SEQUENCE [LARGE SCALE GENOMIC DNA]</scope>
    <source>
        <strain evidence="3 4">Ou3-Ou53</strain>
    </source>
</reference>
<protein>
    <recommendedName>
        <fullName evidence="2">UBX domain-containing protein</fullName>
    </recommendedName>
</protein>
<dbReference type="CDD" id="cd01767">
    <property type="entry name" value="UBX"/>
    <property type="match status" value="1"/>
</dbReference>
<dbReference type="OrthoDB" id="2194333at2759"/>